<comment type="caution">
    <text evidence="3">The sequence shown here is derived from an EMBL/GenBank/DDBJ whole genome shotgun (WGS) entry which is preliminary data.</text>
</comment>
<proteinExistence type="predicted"/>
<reference evidence="3 4" key="1">
    <citation type="submission" date="2019-06" db="EMBL/GenBank/DDBJ databases">
        <title>Sequencing the genomes of 1000 actinobacteria strains.</title>
        <authorList>
            <person name="Klenk H.-P."/>
        </authorList>
    </citation>
    <scope>NUCLEOTIDE SEQUENCE [LARGE SCALE GENOMIC DNA]</scope>
    <source>
        <strain evidence="3 4">DSM 45015</strain>
    </source>
</reference>
<name>A0A543NA72_9ACTN</name>
<keyword evidence="4" id="KW-1185">Reference proteome</keyword>
<dbReference type="InterPro" id="IPR029033">
    <property type="entry name" value="His_PPase_superfam"/>
</dbReference>
<dbReference type="SMART" id="SM00855">
    <property type="entry name" value="PGAM"/>
    <property type="match status" value="1"/>
</dbReference>
<evidence type="ECO:0000256" key="1">
    <source>
        <dbReference type="ARBA" id="ARBA00022801"/>
    </source>
</evidence>
<dbReference type="EMBL" id="VFQC01000002">
    <property type="protein sequence ID" value="TQN28720.1"/>
    <property type="molecule type" value="Genomic_DNA"/>
</dbReference>
<dbReference type="OrthoDB" id="9810154at2"/>
<organism evidence="3 4">
    <name type="scientific">Haloactinospora alba</name>
    <dbReference type="NCBI Taxonomy" id="405555"/>
    <lineage>
        <taxon>Bacteria</taxon>
        <taxon>Bacillati</taxon>
        <taxon>Actinomycetota</taxon>
        <taxon>Actinomycetes</taxon>
        <taxon>Streptosporangiales</taxon>
        <taxon>Nocardiopsidaceae</taxon>
        <taxon>Haloactinospora</taxon>
    </lineage>
</organism>
<dbReference type="SUPFAM" id="SSF53254">
    <property type="entry name" value="Phosphoglycerate mutase-like"/>
    <property type="match status" value="1"/>
</dbReference>
<dbReference type="InterPro" id="IPR013078">
    <property type="entry name" value="His_Pase_superF_clade-1"/>
</dbReference>
<feature type="binding site" evidence="2">
    <location>
        <position position="59"/>
    </location>
    <ligand>
        <name>substrate</name>
    </ligand>
</feature>
<keyword evidence="1" id="KW-0378">Hydrolase</keyword>
<evidence type="ECO:0000313" key="3">
    <source>
        <dbReference type="EMBL" id="TQN28720.1"/>
    </source>
</evidence>
<gene>
    <name evidence="3" type="ORF">FHX37_4081</name>
</gene>
<accession>A0A543NA72</accession>
<dbReference type="Pfam" id="PF00300">
    <property type="entry name" value="His_Phos_1"/>
    <property type="match status" value="1"/>
</dbReference>
<sequence>MSRQLVFVRHGEAEAGGVRTADRERALTGNGRAQAQAAGSLLARSGVVCDHVLCSTAVRARQTLELALPQMARTPVVDYDSSLYGAAPETVLELVSVVPADVTTLAVVGHNPAMAQLVAAFTGNGGPVAFAPASVAVATVDQDWLYVTPEAGTAQILG</sequence>
<protein>
    <submittedName>
        <fullName evidence="3">Phosphohistidine phosphatase</fullName>
    </submittedName>
</protein>
<dbReference type="RefSeq" id="WP_141925728.1">
    <property type="nucleotide sequence ID" value="NZ_VFQC01000002.1"/>
</dbReference>
<dbReference type="Gene3D" id="3.40.50.1240">
    <property type="entry name" value="Phosphoglycerate mutase-like"/>
    <property type="match status" value="1"/>
</dbReference>
<dbReference type="PANTHER" id="PTHR20935">
    <property type="entry name" value="PHOSPHOGLYCERATE MUTASE-RELATED"/>
    <property type="match status" value="1"/>
</dbReference>
<dbReference type="Proteomes" id="UP000317422">
    <property type="component" value="Unassembled WGS sequence"/>
</dbReference>
<dbReference type="PANTHER" id="PTHR20935:SF1">
    <property type="entry name" value="SLL1549 PROTEIN"/>
    <property type="match status" value="1"/>
</dbReference>
<dbReference type="AlphaFoldDB" id="A0A543NA72"/>
<evidence type="ECO:0000313" key="4">
    <source>
        <dbReference type="Proteomes" id="UP000317422"/>
    </source>
</evidence>
<dbReference type="InterPro" id="IPR051021">
    <property type="entry name" value="Mito_Ser/Thr_phosphatase"/>
</dbReference>
<evidence type="ECO:0000256" key="2">
    <source>
        <dbReference type="PIRSR" id="PIRSR613078-2"/>
    </source>
</evidence>
<dbReference type="CDD" id="cd07067">
    <property type="entry name" value="HP_PGM_like"/>
    <property type="match status" value="1"/>
</dbReference>
<dbReference type="GO" id="GO:0016787">
    <property type="term" value="F:hydrolase activity"/>
    <property type="evidence" value="ECO:0007669"/>
    <property type="project" value="UniProtKB-KW"/>
</dbReference>